<evidence type="ECO:0000313" key="2">
    <source>
        <dbReference type="EMBL" id="KAE9383764.1"/>
    </source>
</evidence>
<sequence>MLSWLNAVTAGTTRKDTVNVIMLRTYCIGNAAGPFMWKQKYKPRNHVSWTIIEACYVSCMALLLLLPLYMSRENLRRDAEPRDDSIDDNVYVERETIEAKIQRVKVVKGVLNMTNSGIEIS</sequence>
<organism evidence="2 3">
    <name type="scientific">Gymnopus androsaceus JB14</name>
    <dbReference type="NCBI Taxonomy" id="1447944"/>
    <lineage>
        <taxon>Eukaryota</taxon>
        <taxon>Fungi</taxon>
        <taxon>Dikarya</taxon>
        <taxon>Basidiomycota</taxon>
        <taxon>Agaricomycotina</taxon>
        <taxon>Agaricomycetes</taxon>
        <taxon>Agaricomycetidae</taxon>
        <taxon>Agaricales</taxon>
        <taxon>Marasmiineae</taxon>
        <taxon>Omphalotaceae</taxon>
        <taxon>Gymnopus</taxon>
    </lineage>
</organism>
<keyword evidence="3" id="KW-1185">Reference proteome</keyword>
<evidence type="ECO:0000313" key="3">
    <source>
        <dbReference type="Proteomes" id="UP000799118"/>
    </source>
</evidence>
<accession>A0A6A4GE31</accession>
<gene>
    <name evidence="2" type="ORF">BT96DRAFT_869095</name>
</gene>
<name>A0A6A4GE31_9AGAR</name>
<keyword evidence="1" id="KW-0472">Membrane</keyword>
<keyword evidence="1" id="KW-0812">Transmembrane</keyword>
<evidence type="ECO:0000256" key="1">
    <source>
        <dbReference type="SAM" id="Phobius"/>
    </source>
</evidence>
<feature type="non-terminal residue" evidence="2">
    <location>
        <position position="121"/>
    </location>
</feature>
<protein>
    <submittedName>
        <fullName evidence="2">Uncharacterized protein</fullName>
    </submittedName>
</protein>
<feature type="transmembrane region" description="Helical" evidence="1">
    <location>
        <begin position="47"/>
        <end position="69"/>
    </location>
</feature>
<proteinExistence type="predicted"/>
<dbReference type="OrthoDB" id="6730379at2759"/>
<dbReference type="AlphaFoldDB" id="A0A6A4GE31"/>
<reference evidence="2" key="1">
    <citation type="journal article" date="2019" name="Environ. Microbiol.">
        <title>Fungal ecological strategies reflected in gene transcription - a case study of two litter decomposers.</title>
        <authorList>
            <person name="Barbi F."/>
            <person name="Kohler A."/>
            <person name="Barry K."/>
            <person name="Baskaran P."/>
            <person name="Daum C."/>
            <person name="Fauchery L."/>
            <person name="Ihrmark K."/>
            <person name="Kuo A."/>
            <person name="LaButti K."/>
            <person name="Lipzen A."/>
            <person name="Morin E."/>
            <person name="Grigoriev I.V."/>
            <person name="Henrissat B."/>
            <person name="Lindahl B."/>
            <person name="Martin F."/>
        </authorList>
    </citation>
    <scope>NUCLEOTIDE SEQUENCE</scope>
    <source>
        <strain evidence="2">JB14</strain>
    </source>
</reference>
<dbReference type="EMBL" id="ML770336">
    <property type="protein sequence ID" value="KAE9383764.1"/>
    <property type="molecule type" value="Genomic_DNA"/>
</dbReference>
<keyword evidence="1" id="KW-1133">Transmembrane helix</keyword>
<dbReference type="Proteomes" id="UP000799118">
    <property type="component" value="Unassembled WGS sequence"/>
</dbReference>